<sequence length="244" mass="26758">MGESTSVDYFSLNGTNRVGEGGGDGVATLLPSSADNSVAGANTKKRSGNGDRDRFATAVTEAEEDWYSRFDVTVINTSALVWRSKKVIFRKGSMWKEVRVPEDRVDSFVEIAEETSQAGLFPHTRSSRQLKSVGFAYPNAVVKILIKDIPNFVSFVVLRNPKFFTTPSSTNKSDAGCASNQNSVIVLTVEKVNCSTVASGLRLYALRAKPKQQHTPSPEHWTLCRISHLSSFDSHRDHVVSGDL</sequence>
<comment type="caution">
    <text evidence="2">The sequence shown here is derived from an EMBL/GenBank/DDBJ whole genome shotgun (WGS) entry which is preliminary data.</text>
</comment>
<accession>A0AAP0K7B0</accession>
<reference evidence="2 3" key="1">
    <citation type="submission" date="2024-01" db="EMBL/GenBank/DDBJ databases">
        <title>Genome assemblies of Stephania.</title>
        <authorList>
            <person name="Yang L."/>
        </authorList>
    </citation>
    <scope>NUCLEOTIDE SEQUENCE [LARGE SCALE GENOMIC DNA]</scope>
    <source>
        <strain evidence="2">QJT</strain>
        <tissue evidence="2">Leaf</tissue>
    </source>
</reference>
<organism evidence="2 3">
    <name type="scientific">Stephania japonica</name>
    <dbReference type="NCBI Taxonomy" id="461633"/>
    <lineage>
        <taxon>Eukaryota</taxon>
        <taxon>Viridiplantae</taxon>
        <taxon>Streptophyta</taxon>
        <taxon>Embryophyta</taxon>
        <taxon>Tracheophyta</taxon>
        <taxon>Spermatophyta</taxon>
        <taxon>Magnoliopsida</taxon>
        <taxon>Ranunculales</taxon>
        <taxon>Menispermaceae</taxon>
        <taxon>Menispermoideae</taxon>
        <taxon>Cissampelideae</taxon>
        <taxon>Stephania</taxon>
    </lineage>
</organism>
<protein>
    <submittedName>
        <fullName evidence="2">Uncharacterized protein</fullName>
    </submittedName>
</protein>
<evidence type="ECO:0000313" key="3">
    <source>
        <dbReference type="Proteomes" id="UP001417504"/>
    </source>
</evidence>
<keyword evidence="3" id="KW-1185">Reference proteome</keyword>
<proteinExistence type="predicted"/>
<name>A0AAP0K7B0_9MAGN</name>
<gene>
    <name evidence="2" type="ORF">Sjap_005870</name>
</gene>
<feature type="compositionally biased region" description="Polar residues" evidence="1">
    <location>
        <begin position="31"/>
        <end position="40"/>
    </location>
</feature>
<feature type="region of interest" description="Disordered" evidence="1">
    <location>
        <begin position="31"/>
        <end position="52"/>
    </location>
</feature>
<evidence type="ECO:0000313" key="2">
    <source>
        <dbReference type="EMBL" id="KAK9145967.1"/>
    </source>
</evidence>
<dbReference type="EMBL" id="JBBNAE010000002">
    <property type="protein sequence ID" value="KAK9145967.1"/>
    <property type="molecule type" value="Genomic_DNA"/>
</dbReference>
<dbReference type="AlphaFoldDB" id="A0AAP0K7B0"/>
<dbReference type="Proteomes" id="UP001417504">
    <property type="component" value="Unassembled WGS sequence"/>
</dbReference>
<evidence type="ECO:0000256" key="1">
    <source>
        <dbReference type="SAM" id="MobiDB-lite"/>
    </source>
</evidence>